<dbReference type="AlphaFoldDB" id="A0A7R9L6U4"/>
<dbReference type="CDD" id="cd00301">
    <property type="entry name" value="lipocalin_FABP"/>
    <property type="match status" value="1"/>
</dbReference>
<keyword evidence="2" id="KW-1185">Reference proteome</keyword>
<dbReference type="InterPro" id="IPR012674">
    <property type="entry name" value="Calycin"/>
</dbReference>
<dbReference type="Gene3D" id="2.40.128.20">
    <property type="match status" value="1"/>
</dbReference>
<dbReference type="Proteomes" id="UP000759131">
    <property type="component" value="Unassembled WGS sequence"/>
</dbReference>
<name>A0A7R9L6U4_9ACAR</name>
<organism evidence="1">
    <name type="scientific">Medioppia subpectinata</name>
    <dbReference type="NCBI Taxonomy" id="1979941"/>
    <lineage>
        <taxon>Eukaryota</taxon>
        <taxon>Metazoa</taxon>
        <taxon>Ecdysozoa</taxon>
        <taxon>Arthropoda</taxon>
        <taxon>Chelicerata</taxon>
        <taxon>Arachnida</taxon>
        <taxon>Acari</taxon>
        <taxon>Acariformes</taxon>
        <taxon>Sarcoptiformes</taxon>
        <taxon>Oribatida</taxon>
        <taxon>Brachypylina</taxon>
        <taxon>Oppioidea</taxon>
        <taxon>Oppiidae</taxon>
        <taxon>Medioppia</taxon>
    </lineage>
</organism>
<evidence type="ECO:0000313" key="2">
    <source>
        <dbReference type="Proteomes" id="UP000759131"/>
    </source>
</evidence>
<evidence type="ECO:0000313" key="1">
    <source>
        <dbReference type="EMBL" id="CAD7636070.1"/>
    </source>
</evidence>
<sequence>MVIMGLWYELAIFPNVPGQISKCNKVHLSTTPEDEWAFTFTATSLRGGGQAKLGLSGLPMNKAAIPIRMQIELSNPRFEIFGTVLDTDYKTYYLAHIPLWSCTKHKCPIAKYNGPHKGPC</sequence>
<gene>
    <name evidence="1" type="ORF">OSB1V03_LOCUS16459</name>
</gene>
<protein>
    <submittedName>
        <fullName evidence="1">Uncharacterized protein</fullName>
    </submittedName>
</protein>
<accession>A0A7R9L6U4</accession>
<dbReference type="EMBL" id="CAJPIZ010018353">
    <property type="protein sequence ID" value="CAG2116500.1"/>
    <property type="molecule type" value="Genomic_DNA"/>
</dbReference>
<dbReference type="EMBL" id="OC872928">
    <property type="protein sequence ID" value="CAD7636070.1"/>
    <property type="molecule type" value="Genomic_DNA"/>
</dbReference>
<dbReference type="SUPFAM" id="SSF50814">
    <property type="entry name" value="Lipocalins"/>
    <property type="match status" value="1"/>
</dbReference>
<proteinExistence type="predicted"/>
<reference evidence="1" key="1">
    <citation type="submission" date="2020-11" db="EMBL/GenBank/DDBJ databases">
        <authorList>
            <person name="Tran Van P."/>
        </authorList>
    </citation>
    <scope>NUCLEOTIDE SEQUENCE</scope>
</reference>